<dbReference type="OrthoDB" id="10468211at2759"/>
<feature type="compositionally biased region" description="Polar residues" evidence="1">
    <location>
        <begin position="186"/>
        <end position="205"/>
    </location>
</feature>
<reference evidence="2 3" key="1">
    <citation type="submission" date="2014-09" db="EMBL/GenBank/DDBJ databases">
        <authorList>
            <person name="Magalhaes I.L.F."/>
            <person name="Oliveira U."/>
            <person name="Santos F.R."/>
            <person name="Vidigal T.H.D.A."/>
            <person name="Brescovit A.D."/>
            <person name="Santos A.J."/>
        </authorList>
    </citation>
    <scope>NUCLEOTIDE SEQUENCE [LARGE SCALE GENOMIC DNA]</scope>
</reference>
<protein>
    <submittedName>
        <fullName evidence="2">Uncharacterized protein</fullName>
    </submittedName>
</protein>
<dbReference type="EMBL" id="CCYA01000264">
    <property type="protein sequence ID" value="CEH15568.1"/>
    <property type="molecule type" value="Genomic_DNA"/>
</dbReference>
<sequence>MAFLGSASAFPASRTFMARGVAHAPPTSEITLRAAWRLLTKRDPHPLSSVFKKLSKKGSKAVRSGDDGAWNEQAESGKSVDGRESTRSPSSSRSTPADKLRQSFSIMGSPPYTFDADGSWNAGSSAHGGEIMNWISPEGHRGPYQHGLHAHPNEDSRLRTHELLVEVPRGIDPLGNPHFRQHPAFQRTSSHVSSLGEISSASGYVSSHEENAEHESRREEERSGRIQRFLGFSKKKGRKKHR</sequence>
<keyword evidence="3" id="KW-1185">Reference proteome</keyword>
<evidence type="ECO:0000256" key="1">
    <source>
        <dbReference type="SAM" id="MobiDB-lite"/>
    </source>
</evidence>
<feature type="region of interest" description="Disordered" evidence="1">
    <location>
        <begin position="50"/>
        <end position="110"/>
    </location>
</feature>
<proteinExistence type="predicted"/>
<feature type="region of interest" description="Disordered" evidence="1">
    <location>
        <begin position="186"/>
        <end position="242"/>
    </location>
</feature>
<dbReference type="Proteomes" id="UP000054845">
    <property type="component" value="Unassembled WGS sequence"/>
</dbReference>
<evidence type="ECO:0000313" key="3">
    <source>
        <dbReference type="Proteomes" id="UP000054845"/>
    </source>
</evidence>
<accession>A0A0P1BH99</accession>
<name>A0A0P1BH99_9BASI</name>
<organism evidence="2 3">
    <name type="scientific">Ceraceosorus bombacis</name>
    <dbReference type="NCBI Taxonomy" id="401625"/>
    <lineage>
        <taxon>Eukaryota</taxon>
        <taxon>Fungi</taxon>
        <taxon>Dikarya</taxon>
        <taxon>Basidiomycota</taxon>
        <taxon>Ustilaginomycotina</taxon>
        <taxon>Exobasidiomycetes</taxon>
        <taxon>Ceraceosorales</taxon>
        <taxon>Ceraceosoraceae</taxon>
        <taxon>Ceraceosorus</taxon>
    </lineage>
</organism>
<evidence type="ECO:0000313" key="2">
    <source>
        <dbReference type="EMBL" id="CEH15568.1"/>
    </source>
</evidence>
<dbReference type="AlphaFoldDB" id="A0A0P1BH99"/>
<feature type="compositionally biased region" description="Basic and acidic residues" evidence="1">
    <location>
        <begin position="207"/>
        <end position="224"/>
    </location>
</feature>
<feature type="compositionally biased region" description="Basic residues" evidence="1">
    <location>
        <begin position="233"/>
        <end position="242"/>
    </location>
</feature>